<dbReference type="InterPro" id="IPR056179">
    <property type="entry name" value="DHQS_C"/>
</dbReference>
<evidence type="ECO:0000256" key="10">
    <source>
        <dbReference type="ARBA" id="ARBA00022490"/>
    </source>
</evidence>
<comment type="pathway">
    <text evidence="6 19">Metabolic intermediate biosynthesis; chorismate biosynthesis; chorismate from D-erythrose 4-phosphate and phosphoenolpyruvate: step 2/7.</text>
</comment>
<keyword evidence="13 19" id="KW-0547">Nucleotide-binding</keyword>
<sequence length="370" mass="38942">MTPEGGRAIADVKVLSSSGPYRVRIGPGVSAQLGPALLELGLRGKVALISDDDVFHLHALAPMGSLEEAKLPCLPIRIPPGEASKTLARADWLYGRLIEGGIGRDDTVVALGGGVVGDLAGFVAATYHRGVAFVQLPTTLLSQVDSSVGGKVAVDHPLGKNLVGAFYPPRTVLADTDTLATLPPRERWSGLAEVVKAAFVADADFLPILEEQLERLAEPSPPAGLLAEAIARSVRIKAAVVEADEHEGGLRRILNFGHTIGHALELATGFGVLTHGEAVVMGMRAALFVSVELGTLAAPEAERATRLLARFPAPPPFRAPSPEAVIAGLQRDKKADRFVVLSALGKAEVVRGLEPRLLRRAIDKAYEGLI</sequence>
<dbReference type="EMBL" id="CP012332">
    <property type="protein sequence ID" value="AKU92783.1"/>
    <property type="molecule type" value="Genomic_DNA"/>
</dbReference>
<dbReference type="InterPro" id="IPR030963">
    <property type="entry name" value="DHQ_synth_fam"/>
</dbReference>
<keyword evidence="17 19" id="KW-0456">Lyase</keyword>
<gene>
    <name evidence="19" type="primary">aroB</name>
    <name evidence="22" type="ORF">AKJ08_3170</name>
</gene>
<evidence type="ECO:0000256" key="11">
    <source>
        <dbReference type="ARBA" id="ARBA00022605"/>
    </source>
</evidence>
<feature type="binding site" evidence="19">
    <location>
        <position position="160"/>
    </location>
    <ligand>
        <name>NAD(+)</name>
        <dbReference type="ChEBI" id="CHEBI:57540"/>
    </ligand>
</feature>
<keyword evidence="14 19" id="KW-0862">Zinc</keyword>
<dbReference type="AlphaFoldDB" id="A0A0K1PGX6"/>
<comment type="function">
    <text evidence="4 19">Catalyzes the conversion of 3-deoxy-D-arabino-heptulosonate 7-phosphate (DAHP) to dehydroquinate (DHQ).</text>
</comment>
<dbReference type="Pfam" id="PF24621">
    <property type="entry name" value="DHQS_C"/>
    <property type="match status" value="1"/>
</dbReference>
<dbReference type="HAMAP" id="MF_00110">
    <property type="entry name" value="DHQ_synthase"/>
    <property type="match status" value="1"/>
</dbReference>
<dbReference type="UniPathway" id="UPA00053">
    <property type="reaction ID" value="UER00085"/>
</dbReference>
<dbReference type="InterPro" id="IPR016037">
    <property type="entry name" value="DHQ_synth_AroB"/>
</dbReference>
<dbReference type="KEGG" id="vin:AKJ08_3170"/>
<dbReference type="SUPFAM" id="SSF56796">
    <property type="entry name" value="Dehydroquinate synthase-like"/>
    <property type="match status" value="1"/>
</dbReference>
<organism evidence="22 23">
    <name type="scientific">Vulgatibacter incomptus</name>
    <dbReference type="NCBI Taxonomy" id="1391653"/>
    <lineage>
        <taxon>Bacteria</taxon>
        <taxon>Pseudomonadati</taxon>
        <taxon>Myxococcota</taxon>
        <taxon>Myxococcia</taxon>
        <taxon>Myxococcales</taxon>
        <taxon>Cystobacterineae</taxon>
        <taxon>Vulgatibacteraceae</taxon>
        <taxon>Vulgatibacter</taxon>
    </lineage>
</organism>
<evidence type="ECO:0000256" key="13">
    <source>
        <dbReference type="ARBA" id="ARBA00022741"/>
    </source>
</evidence>
<evidence type="ECO:0000256" key="16">
    <source>
        <dbReference type="ARBA" id="ARBA00023141"/>
    </source>
</evidence>
<dbReference type="EC" id="4.2.3.4" evidence="8 19"/>
<dbReference type="Gene3D" id="1.20.1090.10">
    <property type="entry name" value="Dehydroquinate synthase-like - alpha domain"/>
    <property type="match status" value="1"/>
</dbReference>
<dbReference type="GO" id="GO:0000166">
    <property type="term" value="F:nucleotide binding"/>
    <property type="evidence" value="ECO:0007669"/>
    <property type="project" value="UniProtKB-KW"/>
</dbReference>
<dbReference type="Pfam" id="PF01761">
    <property type="entry name" value="DHQ_synthase"/>
    <property type="match status" value="1"/>
</dbReference>
<evidence type="ECO:0000256" key="17">
    <source>
        <dbReference type="ARBA" id="ARBA00023239"/>
    </source>
</evidence>
<proteinExistence type="inferred from homology"/>
<evidence type="ECO:0000256" key="8">
    <source>
        <dbReference type="ARBA" id="ARBA00013031"/>
    </source>
</evidence>
<comment type="caution">
    <text evidence="19">Lacks conserved residue(s) required for the propagation of feature annotation.</text>
</comment>
<keyword evidence="23" id="KW-1185">Reference proteome</keyword>
<dbReference type="CDD" id="cd08195">
    <property type="entry name" value="DHQS"/>
    <property type="match status" value="1"/>
</dbReference>
<feature type="binding site" evidence="19">
    <location>
        <begin position="178"/>
        <end position="181"/>
    </location>
    <ligand>
        <name>NAD(+)</name>
        <dbReference type="ChEBI" id="CHEBI:57540"/>
    </ligand>
</feature>
<evidence type="ECO:0000256" key="2">
    <source>
        <dbReference type="ARBA" id="ARBA00001911"/>
    </source>
</evidence>
<dbReference type="GO" id="GO:0009073">
    <property type="term" value="P:aromatic amino acid family biosynthetic process"/>
    <property type="evidence" value="ECO:0007669"/>
    <property type="project" value="UniProtKB-KW"/>
</dbReference>
<keyword evidence="11 19" id="KW-0028">Amino-acid biosynthesis</keyword>
<keyword evidence="15 19" id="KW-0520">NAD</keyword>
<dbReference type="PANTHER" id="PTHR43622:SF7">
    <property type="entry name" value="3-DEHYDROQUINATE SYNTHASE, CHLOROPLASTIC"/>
    <property type="match status" value="1"/>
</dbReference>
<evidence type="ECO:0000259" key="20">
    <source>
        <dbReference type="Pfam" id="PF01761"/>
    </source>
</evidence>
<protein>
    <recommendedName>
        <fullName evidence="9 19">3-dehydroquinate synthase</fullName>
        <shortName evidence="19">DHQS</shortName>
        <ecNumber evidence="8 19">4.2.3.4</ecNumber>
    </recommendedName>
</protein>
<feature type="binding site" evidence="19">
    <location>
        <begin position="138"/>
        <end position="139"/>
    </location>
    <ligand>
        <name>NAD(+)</name>
        <dbReference type="ChEBI" id="CHEBI:57540"/>
    </ligand>
</feature>
<evidence type="ECO:0000256" key="9">
    <source>
        <dbReference type="ARBA" id="ARBA00017684"/>
    </source>
</evidence>
<feature type="binding site" evidence="19">
    <location>
        <position position="193"/>
    </location>
    <ligand>
        <name>Zn(2+)</name>
        <dbReference type="ChEBI" id="CHEBI:29105"/>
    </ligand>
</feature>
<evidence type="ECO:0000256" key="7">
    <source>
        <dbReference type="ARBA" id="ARBA00005412"/>
    </source>
</evidence>
<evidence type="ECO:0000256" key="5">
    <source>
        <dbReference type="ARBA" id="ARBA00004496"/>
    </source>
</evidence>
<keyword evidence="12 19" id="KW-0479">Metal-binding</keyword>
<accession>A0A0K1PGX6</accession>
<evidence type="ECO:0000256" key="15">
    <source>
        <dbReference type="ARBA" id="ARBA00023027"/>
    </source>
</evidence>
<dbReference type="GO" id="GO:0046872">
    <property type="term" value="F:metal ion binding"/>
    <property type="evidence" value="ECO:0007669"/>
    <property type="project" value="UniProtKB-KW"/>
</dbReference>
<name>A0A0K1PGX6_9BACT</name>
<comment type="cofactor">
    <cofactor evidence="3">
        <name>Zn(2+)</name>
        <dbReference type="ChEBI" id="CHEBI:29105"/>
    </cofactor>
</comment>
<evidence type="ECO:0000256" key="14">
    <source>
        <dbReference type="ARBA" id="ARBA00022833"/>
    </source>
</evidence>
<feature type="binding site" evidence="19">
    <location>
        <position position="151"/>
    </location>
    <ligand>
        <name>NAD(+)</name>
        <dbReference type="ChEBI" id="CHEBI:57540"/>
    </ligand>
</feature>
<comment type="similarity">
    <text evidence="7 19">Belongs to the sugar phosphate cyclases superfamily. Dehydroquinate synthase family.</text>
</comment>
<feature type="binding site" evidence="19">
    <location>
        <begin position="114"/>
        <end position="118"/>
    </location>
    <ligand>
        <name>NAD(+)</name>
        <dbReference type="ChEBI" id="CHEBI:57540"/>
    </ligand>
</feature>
<evidence type="ECO:0000313" key="22">
    <source>
        <dbReference type="EMBL" id="AKU92783.1"/>
    </source>
</evidence>
<dbReference type="PIRSF" id="PIRSF001455">
    <property type="entry name" value="DHQ_synth"/>
    <property type="match status" value="1"/>
</dbReference>
<feature type="domain" description="3-dehydroquinate synthase N-terminal" evidence="20">
    <location>
        <begin position="77"/>
        <end position="186"/>
    </location>
</feature>
<dbReference type="GO" id="GO:0005737">
    <property type="term" value="C:cytoplasm"/>
    <property type="evidence" value="ECO:0007669"/>
    <property type="project" value="UniProtKB-SubCell"/>
</dbReference>
<dbReference type="PATRIC" id="fig|1391653.3.peg.3315"/>
<dbReference type="GO" id="GO:0009423">
    <property type="term" value="P:chorismate biosynthetic process"/>
    <property type="evidence" value="ECO:0007669"/>
    <property type="project" value="UniProtKB-UniRule"/>
</dbReference>
<dbReference type="InterPro" id="IPR030960">
    <property type="entry name" value="DHQS/DOIS_N"/>
</dbReference>
<dbReference type="FunFam" id="3.40.50.1970:FF:000007">
    <property type="entry name" value="Pentafunctional AROM polypeptide"/>
    <property type="match status" value="1"/>
</dbReference>
<keyword evidence="10 19" id="KW-0963">Cytoplasm</keyword>
<evidence type="ECO:0000256" key="1">
    <source>
        <dbReference type="ARBA" id="ARBA00001393"/>
    </source>
</evidence>
<evidence type="ECO:0000256" key="18">
    <source>
        <dbReference type="ARBA" id="ARBA00023285"/>
    </source>
</evidence>
<comment type="cofactor">
    <cofactor evidence="2 19">
        <name>NAD(+)</name>
        <dbReference type="ChEBI" id="CHEBI:57540"/>
    </cofactor>
</comment>
<dbReference type="STRING" id="1391653.AKJ08_3170"/>
<evidence type="ECO:0000313" key="23">
    <source>
        <dbReference type="Proteomes" id="UP000055590"/>
    </source>
</evidence>
<dbReference type="NCBIfam" id="TIGR01357">
    <property type="entry name" value="aroB"/>
    <property type="match status" value="1"/>
</dbReference>
<dbReference type="GO" id="GO:0003856">
    <property type="term" value="F:3-dehydroquinate synthase activity"/>
    <property type="evidence" value="ECO:0007669"/>
    <property type="project" value="UniProtKB-UniRule"/>
</dbReference>
<dbReference type="Gene3D" id="3.40.50.1970">
    <property type="match status" value="1"/>
</dbReference>
<evidence type="ECO:0000256" key="19">
    <source>
        <dbReference type="HAMAP-Rule" id="MF_00110"/>
    </source>
</evidence>
<dbReference type="InterPro" id="IPR050071">
    <property type="entry name" value="Dehydroquinate_synthase"/>
</dbReference>
<evidence type="ECO:0000259" key="21">
    <source>
        <dbReference type="Pfam" id="PF24621"/>
    </source>
</evidence>
<keyword evidence="18 19" id="KW-0170">Cobalt</keyword>
<comment type="catalytic activity">
    <reaction evidence="1 19">
        <text>7-phospho-2-dehydro-3-deoxy-D-arabino-heptonate = 3-dehydroquinate + phosphate</text>
        <dbReference type="Rhea" id="RHEA:21968"/>
        <dbReference type="ChEBI" id="CHEBI:32364"/>
        <dbReference type="ChEBI" id="CHEBI:43474"/>
        <dbReference type="ChEBI" id="CHEBI:58394"/>
        <dbReference type="EC" id="4.2.3.4"/>
    </reaction>
</comment>
<dbReference type="Proteomes" id="UP000055590">
    <property type="component" value="Chromosome"/>
</dbReference>
<keyword evidence="16 19" id="KW-0057">Aromatic amino acid biosynthesis</keyword>
<evidence type="ECO:0000256" key="12">
    <source>
        <dbReference type="ARBA" id="ARBA00022723"/>
    </source>
</evidence>
<dbReference type="OrthoDB" id="9806583at2"/>
<dbReference type="PANTHER" id="PTHR43622">
    <property type="entry name" value="3-DEHYDROQUINATE SYNTHASE"/>
    <property type="match status" value="1"/>
</dbReference>
<comment type="subcellular location">
    <subcellularLocation>
        <location evidence="5 19">Cytoplasm</location>
    </subcellularLocation>
</comment>
<dbReference type="GO" id="GO:0008652">
    <property type="term" value="P:amino acid biosynthetic process"/>
    <property type="evidence" value="ECO:0007669"/>
    <property type="project" value="UniProtKB-KW"/>
</dbReference>
<reference evidence="22 23" key="1">
    <citation type="submission" date="2015-08" db="EMBL/GenBank/DDBJ databases">
        <authorList>
            <person name="Babu N.S."/>
            <person name="Beckwith C.J."/>
            <person name="Beseler K.G."/>
            <person name="Brison A."/>
            <person name="Carone J.V."/>
            <person name="Caskin T.P."/>
            <person name="Diamond M."/>
            <person name="Durham M.E."/>
            <person name="Foxe J.M."/>
            <person name="Go M."/>
            <person name="Henderson B.A."/>
            <person name="Jones I.B."/>
            <person name="McGettigan J.A."/>
            <person name="Micheletti S.J."/>
            <person name="Nasrallah M.E."/>
            <person name="Ortiz D."/>
            <person name="Piller C.R."/>
            <person name="Privatt S.R."/>
            <person name="Schneider S.L."/>
            <person name="Sharp S."/>
            <person name="Smith T.C."/>
            <person name="Stanton J.D."/>
            <person name="Ullery H.E."/>
            <person name="Wilson R.J."/>
            <person name="Serrano M.G."/>
            <person name="Buck G."/>
            <person name="Lee V."/>
            <person name="Wang Y."/>
            <person name="Carvalho R."/>
            <person name="Voegtly L."/>
            <person name="Shi R."/>
            <person name="Duckworth R."/>
            <person name="Johnson A."/>
            <person name="Loviza R."/>
            <person name="Walstead R."/>
            <person name="Shah Z."/>
            <person name="Kiflezghi M."/>
            <person name="Wade K."/>
            <person name="Ball S.L."/>
            <person name="Bradley K.W."/>
            <person name="Asai D.J."/>
            <person name="Bowman C.A."/>
            <person name="Russell D.A."/>
            <person name="Pope W.H."/>
            <person name="Jacobs-Sera D."/>
            <person name="Hendrix R.W."/>
            <person name="Hatfull G.F."/>
        </authorList>
    </citation>
    <scope>NUCLEOTIDE SEQUENCE [LARGE SCALE GENOMIC DNA]</scope>
    <source>
        <strain evidence="22 23">DSM 27710</strain>
    </source>
</reference>
<evidence type="ECO:0000256" key="3">
    <source>
        <dbReference type="ARBA" id="ARBA00001947"/>
    </source>
</evidence>
<comment type="cofactor">
    <cofactor evidence="19">
        <name>Co(2+)</name>
        <dbReference type="ChEBI" id="CHEBI:48828"/>
    </cofactor>
    <cofactor evidence="19">
        <name>Zn(2+)</name>
        <dbReference type="ChEBI" id="CHEBI:29105"/>
    </cofactor>
    <text evidence="19">Binds 1 divalent metal cation per subunit. Can use either Co(2+) or Zn(2+).</text>
</comment>
<evidence type="ECO:0000256" key="4">
    <source>
        <dbReference type="ARBA" id="ARBA00003485"/>
    </source>
</evidence>
<feature type="domain" description="3-dehydroquinate synthase C-terminal" evidence="21">
    <location>
        <begin position="190"/>
        <end position="335"/>
    </location>
</feature>
<feature type="binding site" evidence="19">
    <location>
        <position position="275"/>
    </location>
    <ligand>
        <name>Zn(2+)</name>
        <dbReference type="ChEBI" id="CHEBI:29105"/>
    </ligand>
</feature>
<feature type="binding site" evidence="19">
    <location>
        <position position="258"/>
    </location>
    <ligand>
        <name>Zn(2+)</name>
        <dbReference type="ChEBI" id="CHEBI:29105"/>
    </ligand>
</feature>
<evidence type="ECO:0000256" key="6">
    <source>
        <dbReference type="ARBA" id="ARBA00004661"/>
    </source>
</evidence>